<evidence type="ECO:0008006" key="4">
    <source>
        <dbReference type="Google" id="ProtNLM"/>
    </source>
</evidence>
<dbReference type="PANTHER" id="PTHR30221:SF1">
    <property type="entry name" value="SMALL-CONDUCTANCE MECHANOSENSITIVE CHANNEL"/>
    <property type="match status" value="1"/>
</dbReference>
<dbReference type="Gene3D" id="1.10.287.1260">
    <property type="match status" value="1"/>
</dbReference>
<dbReference type="InterPro" id="IPR008910">
    <property type="entry name" value="MSC_TM_helix"/>
</dbReference>
<sequence length="219" mass="23590">MTNIGETLVASVNEGLVAIVGFVPKFVLGFVILLVGIIIASILKQVVLELFKALRVEAFLKKYGVPEAKDEFSWSGILAEIVRWFIIIVFLLPTADIWGLPRVDTVLNQVILYLPNVFVAVILTLVGFVFARLAHDVILASTKGVSPETSRTVASITRWAISVFVILAALNQLGVASDLVRILFTGFVAMLAIAGGIAFGLGGQNSAKDVVEGIRNKLK</sequence>
<dbReference type="Proteomes" id="UP000177685">
    <property type="component" value="Unassembled WGS sequence"/>
</dbReference>
<feature type="transmembrane region" description="Helical" evidence="1">
    <location>
        <begin position="112"/>
        <end position="131"/>
    </location>
</feature>
<evidence type="ECO:0000313" key="3">
    <source>
        <dbReference type="Proteomes" id="UP000177685"/>
    </source>
</evidence>
<feature type="transmembrane region" description="Helical" evidence="1">
    <location>
        <begin position="26"/>
        <end position="51"/>
    </location>
</feature>
<proteinExistence type="predicted"/>
<accession>A0A1G1VD41</accession>
<comment type="caution">
    <text evidence="2">The sequence shown here is derived from an EMBL/GenBank/DDBJ whole genome shotgun (WGS) entry which is preliminary data.</text>
</comment>
<dbReference type="AlphaFoldDB" id="A0A1G1VD41"/>
<evidence type="ECO:0000313" key="2">
    <source>
        <dbReference type="EMBL" id="OGY13176.1"/>
    </source>
</evidence>
<reference evidence="2 3" key="1">
    <citation type="journal article" date="2016" name="Nat. Commun.">
        <title>Thousands of microbial genomes shed light on interconnected biogeochemical processes in an aquifer system.</title>
        <authorList>
            <person name="Anantharaman K."/>
            <person name="Brown C.T."/>
            <person name="Hug L.A."/>
            <person name="Sharon I."/>
            <person name="Castelle C.J."/>
            <person name="Probst A.J."/>
            <person name="Thomas B.C."/>
            <person name="Singh A."/>
            <person name="Wilkins M.J."/>
            <person name="Karaoz U."/>
            <person name="Brodie E.L."/>
            <person name="Williams K.H."/>
            <person name="Hubbard S.S."/>
            <person name="Banfield J.F."/>
        </authorList>
    </citation>
    <scope>NUCLEOTIDE SEQUENCE [LARGE SCALE GENOMIC DNA]</scope>
</reference>
<keyword evidence="1" id="KW-0472">Membrane</keyword>
<evidence type="ECO:0000256" key="1">
    <source>
        <dbReference type="SAM" id="Phobius"/>
    </source>
</evidence>
<feature type="transmembrane region" description="Helical" evidence="1">
    <location>
        <begin position="182"/>
        <end position="201"/>
    </location>
</feature>
<dbReference type="PANTHER" id="PTHR30221">
    <property type="entry name" value="SMALL-CONDUCTANCE MECHANOSENSITIVE CHANNEL"/>
    <property type="match status" value="1"/>
</dbReference>
<keyword evidence="1" id="KW-1133">Transmembrane helix</keyword>
<protein>
    <recommendedName>
        <fullName evidence="4">Small-conductance mechanosensitive ion channel</fullName>
    </recommendedName>
</protein>
<feature type="transmembrane region" description="Helical" evidence="1">
    <location>
        <begin position="72"/>
        <end position="92"/>
    </location>
</feature>
<dbReference type="EMBL" id="MHCD01000040">
    <property type="protein sequence ID" value="OGY13176.1"/>
    <property type="molecule type" value="Genomic_DNA"/>
</dbReference>
<dbReference type="Pfam" id="PF05552">
    <property type="entry name" value="MS_channel_1st_1"/>
    <property type="match status" value="2"/>
</dbReference>
<feature type="transmembrane region" description="Helical" evidence="1">
    <location>
        <begin position="152"/>
        <end position="170"/>
    </location>
</feature>
<keyword evidence="1" id="KW-0812">Transmembrane</keyword>
<gene>
    <name evidence="2" type="ORF">A3A58_01985</name>
</gene>
<name>A0A1G1VD41_9BACT</name>
<dbReference type="GO" id="GO:0008381">
    <property type="term" value="F:mechanosensitive monoatomic ion channel activity"/>
    <property type="evidence" value="ECO:0007669"/>
    <property type="project" value="InterPro"/>
</dbReference>
<organism evidence="2 3">
    <name type="scientific">Candidatus Blackburnbacteria bacterium RIFCSPLOWO2_01_FULL_41_27</name>
    <dbReference type="NCBI Taxonomy" id="1797520"/>
    <lineage>
        <taxon>Bacteria</taxon>
        <taxon>Candidatus Blackburniibacteriota</taxon>
    </lineage>
</organism>
<dbReference type="InterPro" id="IPR045275">
    <property type="entry name" value="MscS_archaea/bacteria_type"/>
</dbReference>